<dbReference type="HAMAP" id="MF_00148">
    <property type="entry name" value="UDG"/>
    <property type="match status" value="1"/>
</dbReference>
<dbReference type="NCBIfam" id="TIGR00628">
    <property type="entry name" value="ung"/>
    <property type="match status" value="1"/>
</dbReference>
<evidence type="ECO:0000256" key="5">
    <source>
        <dbReference type="HAMAP-Rule" id="MF_03166"/>
    </source>
</evidence>
<feature type="active site" description="Proton acceptor" evidence="5 6">
    <location>
        <position position="133"/>
    </location>
</feature>
<keyword evidence="4 5" id="KW-0234">DNA repair</keyword>
<dbReference type="CDD" id="cd10027">
    <property type="entry name" value="UDG-F1-like"/>
    <property type="match status" value="1"/>
</dbReference>
<keyword evidence="5" id="KW-0539">Nucleus</keyword>
<comment type="catalytic activity">
    <reaction evidence="5 7">
        <text>Hydrolyzes single-stranded DNA or mismatched double-stranded DNA and polynucleotides, releasing free uracil.</text>
        <dbReference type="EC" id="3.2.2.27"/>
    </reaction>
</comment>
<dbReference type="Pfam" id="PF03167">
    <property type="entry name" value="UDG"/>
    <property type="match status" value="1"/>
</dbReference>
<dbReference type="InterPro" id="IPR036895">
    <property type="entry name" value="Uracil-DNA_glycosylase-like_sf"/>
</dbReference>
<dbReference type="GO" id="GO:0004844">
    <property type="term" value="F:uracil DNA N-glycosylase activity"/>
    <property type="evidence" value="ECO:0007669"/>
    <property type="project" value="UniProtKB-UniRule"/>
</dbReference>
<name>A0A3B0MMX5_THEAN</name>
<dbReference type="GO" id="GO:0097510">
    <property type="term" value="P:base-excision repair, AP site formation via deaminated base removal"/>
    <property type="evidence" value="ECO:0007669"/>
    <property type="project" value="TreeGrafter"/>
</dbReference>
<dbReference type="NCBIfam" id="NF003588">
    <property type="entry name" value="PRK05254.1-1"/>
    <property type="match status" value="1"/>
</dbReference>
<evidence type="ECO:0000256" key="7">
    <source>
        <dbReference type="RuleBase" id="RU003780"/>
    </source>
</evidence>
<dbReference type="InterPro" id="IPR018085">
    <property type="entry name" value="Ura-DNA_Glyclase_AS"/>
</dbReference>
<dbReference type="Gene3D" id="3.40.470.10">
    <property type="entry name" value="Uracil-DNA glycosylase-like domain"/>
    <property type="match status" value="1"/>
</dbReference>
<gene>
    <name evidence="9" type="ORF">TAT_000179600</name>
    <name evidence="10" type="ORF">TAV_000179800</name>
</gene>
<dbReference type="VEuPathDB" id="PiroplasmaDB:TA12830"/>
<protein>
    <recommendedName>
        <fullName evidence="5 7">Uracil-DNA glycosylase</fullName>
        <shortName evidence="5">UDG</shortName>
        <ecNumber evidence="5 7">3.2.2.27</ecNumber>
    </recommendedName>
</protein>
<evidence type="ECO:0000256" key="1">
    <source>
        <dbReference type="ARBA" id="ARBA00008184"/>
    </source>
</evidence>
<keyword evidence="5" id="KW-0496">Mitochondrion</keyword>
<dbReference type="PANTHER" id="PTHR11264:SF0">
    <property type="entry name" value="URACIL-DNA GLYCOSYLASE"/>
    <property type="match status" value="1"/>
</dbReference>
<evidence type="ECO:0000256" key="4">
    <source>
        <dbReference type="ARBA" id="ARBA00023204"/>
    </source>
</evidence>
<dbReference type="EC" id="3.2.2.27" evidence="5 7"/>
<dbReference type="SMART" id="SM00986">
    <property type="entry name" value="UDG"/>
    <property type="match status" value="1"/>
</dbReference>
<dbReference type="PROSITE" id="PS00130">
    <property type="entry name" value="U_DNA_GLYCOSYLASE"/>
    <property type="match status" value="1"/>
</dbReference>
<dbReference type="NCBIfam" id="NF003592">
    <property type="entry name" value="PRK05254.1-5"/>
    <property type="match status" value="1"/>
</dbReference>
<dbReference type="SUPFAM" id="SSF52141">
    <property type="entry name" value="Uracil-DNA glycosylase-like"/>
    <property type="match status" value="1"/>
</dbReference>
<dbReference type="EMBL" id="UIVS01000002">
    <property type="protein sequence ID" value="SVP91777.1"/>
    <property type="molecule type" value="Genomic_DNA"/>
</dbReference>
<keyword evidence="2 5" id="KW-0227">DNA damage</keyword>
<keyword evidence="3 5" id="KW-0378">Hydrolase</keyword>
<accession>A0A3B0MMX5</accession>
<dbReference type="AlphaFoldDB" id="A0A3B0MMX5"/>
<proteinExistence type="inferred from homology"/>
<dbReference type="GO" id="GO:0005634">
    <property type="term" value="C:nucleus"/>
    <property type="evidence" value="ECO:0007669"/>
    <property type="project" value="UniProtKB-SubCell"/>
</dbReference>
<dbReference type="SMART" id="SM00987">
    <property type="entry name" value="UreE_C"/>
    <property type="match status" value="1"/>
</dbReference>
<dbReference type="InterPro" id="IPR005122">
    <property type="entry name" value="Uracil-DNA_glycosylase-like"/>
</dbReference>
<reference evidence="9" key="1">
    <citation type="submission" date="2018-07" db="EMBL/GenBank/DDBJ databases">
        <authorList>
            <person name="Quirk P.G."/>
            <person name="Krulwich T.A."/>
        </authorList>
    </citation>
    <scope>NUCLEOTIDE SEQUENCE</scope>
    <source>
        <strain evidence="9">Anand</strain>
    </source>
</reference>
<comment type="similarity">
    <text evidence="1 5 7">Belongs to the uracil-DNA glycosylase (UDG) superfamily. UNG family.</text>
</comment>
<sequence>MNFVRILNTYLFCRMSKRLITDFFETKTDLPNKKHLHNSISTEFPSKTHVSVTTSPDSSKTDDEFSDSLKDLLGDEWFVALHSEIKKPYFNSLWNKVLSERNSKKIYPPVHLVFNAFKLTPLSKIKVVIVGQDPYHQPRQAMGLCFSVPRGVVLPPSLRNILSEIGTTSIHGDLSSWASQGVFLLNSILTVVDSQPMSHKSYGWDTFTDKVINIINEKREHVVFLLWGRSAQQKCSSISPTKHFVLTCGHPSPLSIKHFKGCDHFNKCNAYLKKTEQEPIEWTLPQ</sequence>
<dbReference type="GO" id="GO:0005739">
    <property type="term" value="C:mitochondrion"/>
    <property type="evidence" value="ECO:0007669"/>
    <property type="project" value="UniProtKB-SubCell"/>
</dbReference>
<evidence type="ECO:0000256" key="6">
    <source>
        <dbReference type="PROSITE-ProRule" id="PRU10072"/>
    </source>
</evidence>
<evidence type="ECO:0000256" key="3">
    <source>
        <dbReference type="ARBA" id="ARBA00022801"/>
    </source>
</evidence>
<dbReference type="PANTHER" id="PTHR11264">
    <property type="entry name" value="URACIL-DNA GLYCOSYLASE"/>
    <property type="match status" value="1"/>
</dbReference>
<feature type="domain" description="Uracil-DNA glycosylase-like" evidence="8">
    <location>
        <begin position="118"/>
        <end position="272"/>
    </location>
</feature>
<evidence type="ECO:0000256" key="2">
    <source>
        <dbReference type="ARBA" id="ARBA00022763"/>
    </source>
</evidence>
<dbReference type="InterPro" id="IPR002043">
    <property type="entry name" value="UDG_fam1"/>
</dbReference>
<evidence type="ECO:0000313" key="10">
    <source>
        <dbReference type="EMBL" id="SVP91777.1"/>
    </source>
</evidence>
<comment type="function">
    <text evidence="5 7">Excises uracil residues from the DNA which can arise as a result of misincorporation of dUMP residues by DNA polymerase or due to deamination of cytosine.</text>
</comment>
<comment type="subcellular location">
    <subcellularLocation>
        <location evidence="5">Mitochondrion</location>
    </subcellularLocation>
    <subcellularLocation>
        <location evidence="5">Nucleus</location>
    </subcellularLocation>
</comment>
<organism evidence="9">
    <name type="scientific">Theileria annulata</name>
    <dbReference type="NCBI Taxonomy" id="5874"/>
    <lineage>
        <taxon>Eukaryota</taxon>
        <taxon>Sar</taxon>
        <taxon>Alveolata</taxon>
        <taxon>Apicomplexa</taxon>
        <taxon>Aconoidasida</taxon>
        <taxon>Piroplasmida</taxon>
        <taxon>Theileriidae</taxon>
        <taxon>Theileria</taxon>
    </lineage>
</organism>
<evidence type="ECO:0000259" key="8">
    <source>
        <dbReference type="SMART" id="SM00986"/>
    </source>
</evidence>
<evidence type="ECO:0000313" key="9">
    <source>
        <dbReference type="EMBL" id="SVP91447.1"/>
    </source>
</evidence>
<dbReference type="NCBIfam" id="NF003589">
    <property type="entry name" value="PRK05254.1-2"/>
    <property type="match status" value="1"/>
</dbReference>
<dbReference type="EMBL" id="UIVT01000002">
    <property type="protein sequence ID" value="SVP91447.1"/>
    <property type="molecule type" value="Genomic_DNA"/>
</dbReference>